<dbReference type="eggNOG" id="ENOG50310CJ">
    <property type="taxonomic scope" value="Bacteria"/>
</dbReference>
<keyword evidence="3" id="KW-1185">Reference proteome</keyword>
<proteinExistence type="predicted"/>
<dbReference type="Proteomes" id="UP000186895">
    <property type="component" value="Unassembled WGS sequence"/>
</dbReference>
<accession>A0A1N6UTR8</accession>
<dbReference type="RefSeq" id="WP_076464133.1">
    <property type="nucleotide sequence ID" value="NZ_FTMN01000007.1"/>
</dbReference>
<protein>
    <submittedName>
        <fullName evidence="2">Uncharacterized protein</fullName>
    </submittedName>
</protein>
<evidence type="ECO:0000313" key="2">
    <source>
        <dbReference type="EMBL" id="SIQ68997.1"/>
    </source>
</evidence>
<evidence type="ECO:0000256" key="1">
    <source>
        <dbReference type="SAM" id="MobiDB-lite"/>
    </source>
</evidence>
<evidence type="ECO:0000313" key="3">
    <source>
        <dbReference type="Proteomes" id="UP000186895"/>
    </source>
</evidence>
<dbReference type="AlphaFoldDB" id="A0A1N6UTR8"/>
<gene>
    <name evidence="2" type="ORF">SAMN05421647_107219</name>
</gene>
<organism evidence="2 3">
    <name type="scientific">Marinobacterium stanieri</name>
    <dbReference type="NCBI Taxonomy" id="49186"/>
    <lineage>
        <taxon>Bacteria</taxon>
        <taxon>Pseudomonadati</taxon>
        <taxon>Pseudomonadota</taxon>
        <taxon>Gammaproteobacteria</taxon>
        <taxon>Oceanospirillales</taxon>
        <taxon>Oceanospirillaceae</taxon>
        <taxon>Marinobacterium</taxon>
    </lineage>
</organism>
<reference evidence="2 3" key="1">
    <citation type="submission" date="2017-01" db="EMBL/GenBank/DDBJ databases">
        <authorList>
            <person name="Mah S.A."/>
            <person name="Swanson W.J."/>
            <person name="Moy G.W."/>
            <person name="Vacquier V.D."/>
        </authorList>
    </citation>
    <scope>NUCLEOTIDE SEQUENCE [LARGE SCALE GENOMIC DNA]</scope>
    <source>
        <strain evidence="2 3">DSM 7027</strain>
    </source>
</reference>
<dbReference type="EMBL" id="FTMN01000007">
    <property type="protein sequence ID" value="SIQ68997.1"/>
    <property type="molecule type" value="Genomic_DNA"/>
</dbReference>
<name>A0A1N6UTR8_9GAMM</name>
<dbReference type="STRING" id="49186.SAMN05421647_107219"/>
<sequence length="260" mass="28734">MQRLIIVFTLIVFVAAGYLFLQPASEQAVTTDDTPPPVSEQAKRDAQEHISSLTQQAAEQTLAMNEADHFVTGDQLLQLPAKAQGSGDAISMNEADTNSTAVAFAVDRAKIGTNNTAGSSAAALASMDKLRLQELLNNPDQARSEVFYIHSVDGADRQGLWGIIHQGLIETFTRGIRIDDRSRLLSVTIPEDADEPLSDQRSSWLGTLLKNKVETTWVYNYEHGLLGQNPDVIHPGQQLIIVRFDEDELINIYNHFIQQH</sequence>
<feature type="region of interest" description="Disordered" evidence="1">
    <location>
        <begin position="27"/>
        <end position="46"/>
    </location>
</feature>